<sequence length="434" mass="45102">MVTKRLSLSLGALAAGSILLSGCAASGVSVPAASIAAAANIADCNPAENTITVTYGQMANEAMAIAVANLQKTYPDLTINATPPSTSNYNELTQTIVADIAVGNRPDLIMTGLGQLQFWVDTYSPSPIDTSVLRPTYKTQFLGAGTVDGTVYLATNQISATVLLVNQDALDSADAGEAKDIKTLDDLVAAAEKVTADTGQPSVSIPTDGLPEWFSQALIQGSGETYVNSDGTAGFGSEKAIEALSIWPTLKNKDLELGVVNNQDAIAQFIGGNAAFLIYTTSTIATIQEGIGDAFDWMPVDLPSVGGEEGALPAGGNGWIVLSEDACRAAYSNALIAELLSPEAVSAASGTSYSYIPVDTEAGDALLASDAATKQLTYAWSYDKPLTPWGGFAGKDTMEIFDIVRLMTQKLQSGADATETVNETVTNINQIVSE</sequence>
<dbReference type="Gene3D" id="3.40.190.10">
    <property type="entry name" value="Periplasmic binding protein-like II"/>
    <property type="match status" value="1"/>
</dbReference>
<keyword evidence="1" id="KW-0732">Signal</keyword>
<name>A0A4R8ZE29_9MICO</name>
<accession>A0A4R8ZE29</accession>
<evidence type="ECO:0000256" key="1">
    <source>
        <dbReference type="SAM" id="SignalP"/>
    </source>
</evidence>
<dbReference type="EMBL" id="SOGT01000015">
    <property type="protein sequence ID" value="TFD24037.1"/>
    <property type="molecule type" value="Genomic_DNA"/>
</dbReference>
<evidence type="ECO:0000313" key="2">
    <source>
        <dbReference type="EMBL" id="TFD24037.1"/>
    </source>
</evidence>
<gene>
    <name evidence="2" type="ORF">E3T27_14810</name>
</gene>
<evidence type="ECO:0000313" key="3">
    <source>
        <dbReference type="Proteomes" id="UP000298424"/>
    </source>
</evidence>
<organism evidence="2 3">
    <name type="scientific">Cryobacterium lyxosi</name>
    <dbReference type="NCBI Taxonomy" id="1259228"/>
    <lineage>
        <taxon>Bacteria</taxon>
        <taxon>Bacillati</taxon>
        <taxon>Actinomycetota</taxon>
        <taxon>Actinomycetes</taxon>
        <taxon>Micrococcales</taxon>
        <taxon>Microbacteriaceae</taxon>
        <taxon>Cryobacterium</taxon>
    </lineage>
</organism>
<dbReference type="PANTHER" id="PTHR43649">
    <property type="entry name" value="ARABINOSE-BINDING PROTEIN-RELATED"/>
    <property type="match status" value="1"/>
</dbReference>
<dbReference type="RefSeq" id="WP_134573652.1">
    <property type="nucleotide sequence ID" value="NZ_SOGT01000015.1"/>
</dbReference>
<dbReference type="SUPFAM" id="SSF53850">
    <property type="entry name" value="Periplasmic binding protein-like II"/>
    <property type="match status" value="1"/>
</dbReference>
<protein>
    <submittedName>
        <fullName evidence="2">Extracellular solute-binding protein</fullName>
    </submittedName>
</protein>
<keyword evidence="3" id="KW-1185">Reference proteome</keyword>
<dbReference type="Proteomes" id="UP000298424">
    <property type="component" value="Unassembled WGS sequence"/>
</dbReference>
<reference evidence="2 3" key="1">
    <citation type="submission" date="2019-03" db="EMBL/GenBank/DDBJ databases">
        <title>Genomics of glacier-inhabiting Cryobacterium strains.</title>
        <authorList>
            <person name="Liu Q."/>
            <person name="Xin Y.-H."/>
        </authorList>
    </citation>
    <scope>NUCLEOTIDE SEQUENCE [LARGE SCALE GENOMIC DNA]</scope>
    <source>
        <strain evidence="2 3">TMT1-1</strain>
    </source>
</reference>
<comment type="caution">
    <text evidence="2">The sequence shown here is derived from an EMBL/GenBank/DDBJ whole genome shotgun (WGS) entry which is preliminary data.</text>
</comment>
<dbReference type="InterPro" id="IPR050490">
    <property type="entry name" value="Bact_solute-bd_prot1"/>
</dbReference>
<dbReference type="InterPro" id="IPR006059">
    <property type="entry name" value="SBP"/>
</dbReference>
<dbReference type="OrthoDB" id="4459111at2"/>
<feature type="signal peptide" evidence="1">
    <location>
        <begin position="1"/>
        <end position="24"/>
    </location>
</feature>
<dbReference type="Pfam" id="PF13416">
    <property type="entry name" value="SBP_bac_8"/>
    <property type="match status" value="1"/>
</dbReference>
<feature type="chain" id="PRO_5039472666" evidence="1">
    <location>
        <begin position="25"/>
        <end position="434"/>
    </location>
</feature>
<proteinExistence type="predicted"/>
<dbReference type="PANTHER" id="PTHR43649:SF30">
    <property type="entry name" value="ABC TRANSPORTER SUBSTRATE-BINDING PROTEIN"/>
    <property type="match status" value="1"/>
</dbReference>
<dbReference type="PROSITE" id="PS51257">
    <property type="entry name" value="PROKAR_LIPOPROTEIN"/>
    <property type="match status" value="1"/>
</dbReference>
<dbReference type="AlphaFoldDB" id="A0A4R8ZE29"/>